<gene>
    <name evidence="1" type="ORF">CFAM422_009745</name>
</gene>
<proteinExistence type="predicted"/>
<comment type="caution">
    <text evidence="1">The sequence shown here is derived from an EMBL/GenBank/DDBJ whole genome shotgun (WGS) entry which is preliminary data.</text>
</comment>
<reference evidence="1 2" key="1">
    <citation type="submission" date="2018-06" db="EMBL/GenBank/DDBJ databases">
        <title>Genome analysis of cellulolytic fungus Trichoderma lentiforme CFAM-422.</title>
        <authorList>
            <person name="Steindorff A.S."/>
            <person name="Formighieri E.F."/>
            <person name="Midorikawa G.E.O."/>
            <person name="Tamietti M.S."/>
            <person name="Ramos E.Z."/>
            <person name="Silva A.S."/>
            <person name="Bon E.P.S."/>
            <person name="Mendes T.D."/>
            <person name="Damaso M.C.T."/>
            <person name="Favaro L.C.L."/>
        </authorList>
    </citation>
    <scope>NUCLEOTIDE SEQUENCE [LARGE SCALE GENOMIC DNA]</scope>
    <source>
        <strain evidence="1 2">CFAM-422</strain>
    </source>
</reference>
<dbReference type="EMBL" id="QLNT01000018">
    <property type="protein sequence ID" value="KAF3065640.1"/>
    <property type="molecule type" value="Genomic_DNA"/>
</dbReference>
<name>A0A9P5C8T1_9HYPO</name>
<dbReference type="Proteomes" id="UP000801864">
    <property type="component" value="Unassembled WGS sequence"/>
</dbReference>
<keyword evidence="2" id="KW-1185">Reference proteome</keyword>
<accession>A0A9P5C8T1</accession>
<protein>
    <submittedName>
        <fullName evidence="1">Uncharacterized protein</fullName>
    </submittedName>
</protein>
<dbReference type="AlphaFoldDB" id="A0A9P5C8T1"/>
<evidence type="ECO:0000313" key="2">
    <source>
        <dbReference type="Proteomes" id="UP000801864"/>
    </source>
</evidence>
<organism evidence="1 2">
    <name type="scientific">Trichoderma lentiforme</name>
    <dbReference type="NCBI Taxonomy" id="1567552"/>
    <lineage>
        <taxon>Eukaryota</taxon>
        <taxon>Fungi</taxon>
        <taxon>Dikarya</taxon>
        <taxon>Ascomycota</taxon>
        <taxon>Pezizomycotina</taxon>
        <taxon>Sordariomycetes</taxon>
        <taxon>Hypocreomycetidae</taxon>
        <taxon>Hypocreales</taxon>
        <taxon>Hypocreaceae</taxon>
        <taxon>Trichoderma</taxon>
    </lineage>
</organism>
<evidence type="ECO:0000313" key="1">
    <source>
        <dbReference type="EMBL" id="KAF3065640.1"/>
    </source>
</evidence>
<sequence length="61" mass="6545">MDITYLTLQWQHGRSSAHGSSKQQQVGAFAAKRAAHLGAIIKAKKPLAHALERGPVARKGV</sequence>